<evidence type="ECO:0000256" key="1">
    <source>
        <dbReference type="SAM" id="MobiDB-lite"/>
    </source>
</evidence>
<dbReference type="RefSeq" id="WP_016821630.1">
    <property type="nucleotide sequence ID" value="NZ_CP036496.1"/>
</dbReference>
<dbReference type="InterPro" id="IPR051675">
    <property type="entry name" value="Endo/Exo/Phosphatase_dom_1"/>
</dbReference>
<evidence type="ECO:0000259" key="2">
    <source>
        <dbReference type="SMART" id="SM00278"/>
    </source>
</evidence>
<dbReference type="Gene3D" id="1.10.150.320">
    <property type="entry name" value="Photosystem II 12 kDa extrinsic protein"/>
    <property type="match status" value="1"/>
</dbReference>
<dbReference type="SUPFAM" id="SSF47781">
    <property type="entry name" value="RuvA domain 2-like"/>
    <property type="match status" value="1"/>
</dbReference>
<organism evidence="3 4">
    <name type="scientific">Paenibacillus polymyxa</name>
    <name type="common">Bacillus polymyxa</name>
    <dbReference type="NCBI Taxonomy" id="1406"/>
    <lineage>
        <taxon>Bacteria</taxon>
        <taxon>Bacillati</taxon>
        <taxon>Bacillota</taxon>
        <taxon>Bacilli</taxon>
        <taxon>Bacillales</taxon>
        <taxon>Paenibacillaceae</taxon>
        <taxon>Paenibacillus</taxon>
    </lineage>
</organism>
<accession>A0A378Y126</accession>
<dbReference type="InterPro" id="IPR004509">
    <property type="entry name" value="Competence_ComEA_HhH"/>
</dbReference>
<dbReference type="GO" id="GO:0003677">
    <property type="term" value="F:DNA binding"/>
    <property type="evidence" value="ECO:0007669"/>
    <property type="project" value="InterPro"/>
</dbReference>
<name>A0A378Y126_PAEPO</name>
<dbReference type="InterPro" id="IPR010994">
    <property type="entry name" value="RuvA_2-like"/>
</dbReference>
<dbReference type="GeneID" id="93347183"/>
<gene>
    <name evidence="3" type="primary">comEA</name>
    <name evidence="3" type="ORF">NCTC10343_03852</name>
</gene>
<proteinExistence type="predicted"/>
<dbReference type="Proteomes" id="UP000254400">
    <property type="component" value="Unassembled WGS sequence"/>
</dbReference>
<dbReference type="InterPro" id="IPR003583">
    <property type="entry name" value="Hlx-hairpin-Hlx_DNA-bd_motif"/>
</dbReference>
<dbReference type="Pfam" id="PF12836">
    <property type="entry name" value="HHH_3"/>
    <property type="match status" value="1"/>
</dbReference>
<feature type="domain" description="Helix-hairpin-helix DNA-binding motif class 1" evidence="2">
    <location>
        <begin position="166"/>
        <end position="185"/>
    </location>
</feature>
<protein>
    <submittedName>
        <fullName evidence="3">DNA polymerase III polC-type</fullName>
        <ecNumber evidence="3">2.7.7.7</ecNumber>
    </submittedName>
</protein>
<dbReference type="PANTHER" id="PTHR21180:SF32">
    <property type="entry name" value="ENDONUCLEASE_EXONUCLEASE_PHOSPHATASE FAMILY DOMAIN-CONTAINING PROTEIN 1"/>
    <property type="match status" value="1"/>
</dbReference>
<keyword evidence="3" id="KW-0548">Nucleotidyltransferase</keyword>
<dbReference type="GO" id="GO:0006281">
    <property type="term" value="P:DNA repair"/>
    <property type="evidence" value="ECO:0007669"/>
    <property type="project" value="InterPro"/>
</dbReference>
<feature type="domain" description="Helix-hairpin-helix DNA-binding motif class 1" evidence="2">
    <location>
        <begin position="196"/>
        <end position="215"/>
    </location>
</feature>
<dbReference type="EMBL" id="UGSC01000001">
    <property type="protein sequence ID" value="SUA70966.1"/>
    <property type="molecule type" value="Genomic_DNA"/>
</dbReference>
<sequence>MKRVWTGTAITLAVIGSGLILFAGGQRTEPQEEWSLLNHKVEQALAIESQPIESQRSSEYAEGKHAVKEASDQAERSANDEAVDNVKHNTKQSSTGISADLSENSEHSMAGNSSTVKQSDVADSRSDTAVASSNAATTSRTNTVNDSATPSVSGEKKVNINTATAAELMELPGVGAKKAEAILNYRNQHGLFKRVNDLDHVKGIGAKMLAKMKPYVSL</sequence>
<dbReference type="NCBIfam" id="TIGR00426">
    <property type="entry name" value="competence protein ComEA helix-hairpin-helix repeat region"/>
    <property type="match status" value="1"/>
</dbReference>
<dbReference type="AlphaFoldDB" id="A0A378Y126"/>
<dbReference type="SMART" id="SM00278">
    <property type="entry name" value="HhH1"/>
    <property type="match status" value="2"/>
</dbReference>
<dbReference type="EC" id="2.7.7.7" evidence="3"/>
<reference evidence="3 4" key="1">
    <citation type="submission" date="2018-06" db="EMBL/GenBank/DDBJ databases">
        <authorList>
            <consortium name="Pathogen Informatics"/>
            <person name="Doyle S."/>
        </authorList>
    </citation>
    <scope>NUCLEOTIDE SEQUENCE [LARGE SCALE GENOMIC DNA]</scope>
    <source>
        <strain evidence="3 4">NCTC10343</strain>
    </source>
</reference>
<dbReference type="GO" id="GO:0003887">
    <property type="term" value="F:DNA-directed DNA polymerase activity"/>
    <property type="evidence" value="ECO:0007669"/>
    <property type="project" value="UniProtKB-EC"/>
</dbReference>
<feature type="compositionally biased region" description="Basic and acidic residues" evidence="1">
    <location>
        <begin position="59"/>
        <end position="87"/>
    </location>
</feature>
<feature type="compositionally biased region" description="Low complexity" evidence="1">
    <location>
        <begin position="128"/>
        <end position="145"/>
    </location>
</feature>
<keyword evidence="3" id="KW-0808">Transferase</keyword>
<evidence type="ECO:0000313" key="4">
    <source>
        <dbReference type="Proteomes" id="UP000254400"/>
    </source>
</evidence>
<evidence type="ECO:0000313" key="3">
    <source>
        <dbReference type="EMBL" id="SUA70966.1"/>
    </source>
</evidence>
<dbReference type="PANTHER" id="PTHR21180">
    <property type="entry name" value="ENDONUCLEASE/EXONUCLEASE/PHOSPHATASE FAMILY DOMAIN-CONTAINING PROTEIN 1"/>
    <property type="match status" value="1"/>
</dbReference>
<feature type="region of interest" description="Disordered" evidence="1">
    <location>
        <begin position="48"/>
        <end position="155"/>
    </location>
</feature>